<proteinExistence type="predicted"/>
<name>A0ABV0VGQ1_9TELE</name>
<evidence type="ECO:0000313" key="1">
    <source>
        <dbReference type="EMBL" id="MEQ2256229.1"/>
    </source>
</evidence>
<gene>
    <name evidence="1" type="ORF">ILYODFUR_022199</name>
</gene>
<organism evidence="1 2">
    <name type="scientific">Ilyodon furcidens</name>
    <name type="common">goldbreast splitfin</name>
    <dbReference type="NCBI Taxonomy" id="33524"/>
    <lineage>
        <taxon>Eukaryota</taxon>
        <taxon>Metazoa</taxon>
        <taxon>Chordata</taxon>
        <taxon>Craniata</taxon>
        <taxon>Vertebrata</taxon>
        <taxon>Euteleostomi</taxon>
        <taxon>Actinopterygii</taxon>
        <taxon>Neopterygii</taxon>
        <taxon>Teleostei</taxon>
        <taxon>Neoteleostei</taxon>
        <taxon>Acanthomorphata</taxon>
        <taxon>Ovalentaria</taxon>
        <taxon>Atherinomorphae</taxon>
        <taxon>Cyprinodontiformes</taxon>
        <taxon>Goodeidae</taxon>
        <taxon>Ilyodon</taxon>
    </lineage>
</organism>
<dbReference type="Proteomes" id="UP001482620">
    <property type="component" value="Unassembled WGS sequence"/>
</dbReference>
<sequence>MQSVIHRCRAPTCCCALLFSYLKGFYVFSYLQEKSIHHLIGNNSVCVRTKLYQTSRQNWDVKTVLLTFMSSLEAHSIHPLMADSEYTYKIGLIGLTFQMSLKDNLTFCIKYSLCYSQPCMCVINQTNFQTTFLFVQHPSHCDVHDLKQTTPRTDSVCICASDARSWRVIWNIHAG</sequence>
<protein>
    <submittedName>
        <fullName evidence="1">Uncharacterized protein</fullName>
    </submittedName>
</protein>
<reference evidence="1 2" key="1">
    <citation type="submission" date="2021-06" db="EMBL/GenBank/DDBJ databases">
        <authorList>
            <person name="Palmer J.M."/>
        </authorList>
    </citation>
    <scope>NUCLEOTIDE SEQUENCE [LARGE SCALE GENOMIC DNA]</scope>
    <source>
        <strain evidence="2">if_2019</strain>
        <tissue evidence="1">Muscle</tissue>
    </source>
</reference>
<dbReference type="EMBL" id="JAHRIQ010106701">
    <property type="protein sequence ID" value="MEQ2256229.1"/>
    <property type="molecule type" value="Genomic_DNA"/>
</dbReference>
<comment type="caution">
    <text evidence="1">The sequence shown here is derived from an EMBL/GenBank/DDBJ whole genome shotgun (WGS) entry which is preliminary data.</text>
</comment>
<accession>A0ABV0VGQ1</accession>
<evidence type="ECO:0000313" key="2">
    <source>
        <dbReference type="Proteomes" id="UP001482620"/>
    </source>
</evidence>
<keyword evidence="2" id="KW-1185">Reference proteome</keyword>